<dbReference type="GO" id="GO:0005737">
    <property type="term" value="C:cytoplasm"/>
    <property type="evidence" value="ECO:0007669"/>
    <property type="project" value="TreeGrafter"/>
</dbReference>
<dbReference type="AlphaFoldDB" id="A0AAN7MXC1"/>
<keyword evidence="3" id="KW-0808">Transferase</keyword>
<evidence type="ECO:0000256" key="2">
    <source>
        <dbReference type="ARBA" id="ARBA00022602"/>
    </source>
</evidence>
<dbReference type="Pfam" id="PF01239">
    <property type="entry name" value="PPTA"/>
    <property type="match status" value="4"/>
</dbReference>
<feature type="compositionally biased region" description="Polar residues" evidence="5">
    <location>
        <begin position="389"/>
        <end position="399"/>
    </location>
</feature>
<dbReference type="Gene3D" id="1.25.40.120">
    <property type="entry name" value="Protein prenylyltransferase"/>
    <property type="match status" value="1"/>
</dbReference>
<dbReference type="SUPFAM" id="SSF48439">
    <property type="entry name" value="Protein prenylyltransferase"/>
    <property type="match status" value="1"/>
</dbReference>
<comment type="similarity">
    <text evidence="1">Belongs to the protein prenyltransferase subunit alpha family.</text>
</comment>
<sequence length="451" mass="51644">MAESPEEVAVLVQRVVKDIRNAFQRNPHIDEIGLIPCPEARYNRSPIVLVENKLGVESWCVKFLLPYVHNKLLLYRQRRQWLNKDELIDITCTLLLLNPDFTTAWNVRKELILSGTLNPLKDLHLGKLALTKFPKSPETWIHRRWVLQQLIQENSLPSLVTKGNLGAAPVERIHRLVQEEMNVCSEAAGRYPSNYNAWSHRIWVLQHLGKLTVKNNGKGLVLFGVEMEKNGLVLLDELSSTKYWVSMHVSDHSGFHYRQFLLKSLIGRTVTDNNVLVRNQMVNEQNPSLQKEEESAGAEAACAEEQSVDLPCRLEEELELCTELIDTYPGHETLWCHRRRVFYLQHHLSNKIPLPSAVVSSVDSNDETLNNSHHSPAHLAQAMDVDGLNESSSKQGYTQETKRLKRAPMQDSLGPEMEYQFIDKVLSTCRDADQARFATAYRKWLVTFLGQ</sequence>
<dbReference type="EMBL" id="JAUNZN010000009">
    <property type="protein sequence ID" value="KAK4815472.1"/>
    <property type="molecule type" value="Genomic_DNA"/>
</dbReference>
<dbReference type="Proteomes" id="UP001333110">
    <property type="component" value="Unassembled WGS sequence"/>
</dbReference>
<evidence type="ECO:0000256" key="5">
    <source>
        <dbReference type="SAM" id="MobiDB-lite"/>
    </source>
</evidence>
<dbReference type="PANTHER" id="PTHR11129:SF3">
    <property type="entry name" value="PROTEIN PRENYLTRANSFERASE ALPHA SUBUNIT REPEAT-CONTAINING PROTEIN 1"/>
    <property type="match status" value="1"/>
</dbReference>
<gene>
    <name evidence="6" type="ORF">QYF61_002931</name>
</gene>
<evidence type="ECO:0000256" key="4">
    <source>
        <dbReference type="ARBA" id="ARBA00022737"/>
    </source>
</evidence>
<dbReference type="GO" id="GO:0008318">
    <property type="term" value="F:protein prenyltransferase activity"/>
    <property type="evidence" value="ECO:0007669"/>
    <property type="project" value="InterPro"/>
</dbReference>
<keyword evidence="7" id="KW-1185">Reference proteome</keyword>
<dbReference type="PANTHER" id="PTHR11129">
    <property type="entry name" value="PROTEIN FARNESYLTRANSFERASE ALPHA SUBUNIT/RAB GERANYLGERANYL TRANSFERASE ALPHA SUBUNIT"/>
    <property type="match status" value="1"/>
</dbReference>
<organism evidence="6 7">
    <name type="scientific">Mycteria americana</name>
    <name type="common">Wood stork</name>
    <dbReference type="NCBI Taxonomy" id="33587"/>
    <lineage>
        <taxon>Eukaryota</taxon>
        <taxon>Metazoa</taxon>
        <taxon>Chordata</taxon>
        <taxon>Craniata</taxon>
        <taxon>Vertebrata</taxon>
        <taxon>Euteleostomi</taxon>
        <taxon>Archelosauria</taxon>
        <taxon>Archosauria</taxon>
        <taxon>Dinosauria</taxon>
        <taxon>Saurischia</taxon>
        <taxon>Theropoda</taxon>
        <taxon>Coelurosauria</taxon>
        <taxon>Aves</taxon>
        <taxon>Neognathae</taxon>
        <taxon>Neoaves</taxon>
        <taxon>Aequornithes</taxon>
        <taxon>Ciconiiformes</taxon>
        <taxon>Ciconiidae</taxon>
        <taxon>Mycteria</taxon>
    </lineage>
</organism>
<keyword evidence="2" id="KW-0637">Prenyltransferase</keyword>
<accession>A0AAN7MXC1</accession>
<dbReference type="InterPro" id="IPR002088">
    <property type="entry name" value="Prenyl_trans_a"/>
</dbReference>
<comment type="caution">
    <text evidence="6">The sequence shown here is derived from an EMBL/GenBank/DDBJ whole genome shotgun (WGS) entry which is preliminary data.</text>
</comment>
<proteinExistence type="inferred from homology"/>
<keyword evidence="4" id="KW-0677">Repeat</keyword>
<dbReference type="PROSITE" id="PS51147">
    <property type="entry name" value="PFTA"/>
    <property type="match status" value="3"/>
</dbReference>
<protein>
    <recommendedName>
        <fullName evidence="8">Protein prenyltransferase alpha subunit repeat-containing protein 1</fullName>
    </recommendedName>
</protein>
<evidence type="ECO:0000256" key="1">
    <source>
        <dbReference type="ARBA" id="ARBA00006734"/>
    </source>
</evidence>
<evidence type="ECO:0000313" key="7">
    <source>
        <dbReference type="Proteomes" id="UP001333110"/>
    </source>
</evidence>
<evidence type="ECO:0008006" key="8">
    <source>
        <dbReference type="Google" id="ProtNLM"/>
    </source>
</evidence>
<name>A0AAN7MXC1_MYCAM</name>
<reference evidence="6 7" key="1">
    <citation type="journal article" date="2023" name="J. Hered.">
        <title>Chromosome-level genome of the wood stork (Mycteria americana) provides insight into avian chromosome evolution.</title>
        <authorList>
            <person name="Flamio R. Jr."/>
            <person name="Ramstad K.M."/>
        </authorList>
    </citation>
    <scope>NUCLEOTIDE SEQUENCE [LARGE SCALE GENOMIC DNA]</scope>
    <source>
        <strain evidence="6">JAX WOST 10</strain>
    </source>
</reference>
<feature type="region of interest" description="Disordered" evidence="5">
    <location>
        <begin position="387"/>
        <end position="409"/>
    </location>
</feature>
<evidence type="ECO:0000313" key="6">
    <source>
        <dbReference type="EMBL" id="KAK4815472.1"/>
    </source>
</evidence>
<evidence type="ECO:0000256" key="3">
    <source>
        <dbReference type="ARBA" id="ARBA00022679"/>
    </source>
</evidence>